<reference evidence="1 2" key="1">
    <citation type="submission" date="2016-10" db="EMBL/GenBank/DDBJ databases">
        <authorList>
            <person name="de Groot N.N."/>
        </authorList>
    </citation>
    <scope>NUCLEOTIDE SEQUENCE [LARGE SCALE GENOMIC DNA]</scope>
    <source>
        <strain evidence="1 2">AR40</strain>
    </source>
</reference>
<proteinExistence type="predicted"/>
<accession>A0A1H9MQV8</accession>
<organism evidence="1 2">
    <name type="scientific">Butyrivibrio fibrisolvens</name>
    <dbReference type="NCBI Taxonomy" id="831"/>
    <lineage>
        <taxon>Bacteria</taxon>
        <taxon>Bacillati</taxon>
        <taxon>Bacillota</taxon>
        <taxon>Clostridia</taxon>
        <taxon>Lachnospirales</taxon>
        <taxon>Lachnospiraceae</taxon>
        <taxon>Butyrivibrio</taxon>
    </lineage>
</organism>
<dbReference type="AlphaFoldDB" id="A0A1H9MQV8"/>
<sequence>MRGRLSLMALLLSAVRLVPAQNLVDIPLDGLQLLEPLLLFVIGVIQAVFLGDKLLDLGLQRFPGGQLGNAMRLEIPGGCVGYDKIALMGLPVCGAGFLGFLRFQPVAGGLGLGVGQHLPLQLLFPLQLGFQCFQFAAGLAHFRIGGINGGF</sequence>
<dbReference type="EMBL" id="FOGJ01000003">
    <property type="protein sequence ID" value="SER26086.1"/>
    <property type="molecule type" value="Genomic_DNA"/>
</dbReference>
<name>A0A1H9MQV8_BUTFI</name>
<evidence type="ECO:0000313" key="2">
    <source>
        <dbReference type="Proteomes" id="UP000182584"/>
    </source>
</evidence>
<dbReference type="Proteomes" id="UP000182584">
    <property type="component" value="Unassembled WGS sequence"/>
</dbReference>
<gene>
    <name evidence="1" type="ORF">SAMN04487884_103206</name>
</gene>
<evidence type="ECO:0000313" key="1">
    <source>
        <dbReference type="EMBL" id="SER26086.1"/>
    </source>
</evidence>
<protein>
    <submittedName>
        <fullName evidence="1">Uncharacterized protein</fullName>
    </submittedName>
</protein>